<evidence type="ECO:0000256" key="4">
    <source>
        <dbReference type="ARBA" id="ARBA00022692"/>
    </source>
</evidence>
<keyword evidence="2" id="KW-1003">Cell membrane</keyword>
<feature type="transmembrane region" description="Helical" evidence="8">
    <location>
        <begin position="265"/>
        <end position="289"/>
    </location>
</feature>
<dbReference type="NCBIfam" id="TIGR02602">
    <property type="entry name" value="8TM_EpsH"/>
    <property type="match status" value="1"/>
</dbReference>
<keyword evidence="4 8" id="KW-0812">Transmembrane</keyword>
<feature type="transmembrane region" description="Helical" evidence="8">
    <location>
        <begin position="104"/>
        <end position="124"/>
    </location>
</feature>
<dbReference type="InterPro" id="IPR013426">
    <property type="entry name" value="EpsH-like"/>
</dbReference>
<evidence type="ECO:0000256" key="7">
    <source>
        <dbReference type="ARBA" id="ARBA00023136"/>
    </source>
</evidence>
<sequence>MSTLAPRVSTLNALAPLKAWWPILIGLLVLYGPTYWMLAHGLWNTDEYAHGPIILVVTLFLIWQQRAVFMAGAGVPPTRVEAATGWVFLVFGLLAYAVGRSQDILLMEVGSQIPVILGALLVTLGVRAARALWFALFFLLFMIPLPGFVVDTATGPLKQYISVIAEQALYMAGYPVARSGVMLTVGQYQLLVADACSGLHSMFSLSAMGLLYLYLMERTSAARNLIIMAAILPIAFAANVVRVMVLILVTYHLGDEAGQGFLHDFAGIMLFVFGLLFLFALDGVLGFIFPDRRRARAQV</sequence>
<dbReference type="GO" id="GO:0006508">
    <property type="term" value="P:proteolysis"/>
    <property type="evidence" value="ECO:0007669"/>
    <property type="project" value="UniProtKB-KW"/>
</dbReference>
<feature type="transmembrane region" description="Helical" evidence="8">
    <location>
        <begin position="80"/>
        <end position="98"/>
    </location>
</feature>
<dbReference type="PATRIC" id="fig|36861.3.peg.2080"/>
<feature type="transmembrane region" description="Helical" evidence="8">
    <location>
        <begin position="225"/>
        <end position="253"/>
    </location>
</feature>
<dbReference type="STRING" id="1123392.GCA_000376425_02740"/>
<proteinExistence type="predicted"/>
<dbReference type="EMBL" id="LDUG01000033">
    <property type="protein sequence ID" value="KVW94770.1"/>
    <property type="molecule type" value="Genomic_DNA"/>
</dbReference>
<accession>A0A106BLN5</accession>
<dbReference type="RefSeq" id="WP_059756934.1">
    <property type="nucleotide sequence ID" value="NZ_LDUG01000033.1"/>
</dbReference>
<comment type="caution">
    <text evidence="9">The sequence shown here is derived from an EMBL/GenBank/DDBJ whole genome shotgun (WGS) entry which is preliminary data.</text>
</comment>
<dbReference type="AlphaFoldDB" id="A0A106BLN5"/>
<organism evidence="9 10">
    <name type="scientific">Thiobacillus denitrificans</name>
    <dbReference type="NCBI Taxonomy" id="36861"/>
    <lineage>
        <taxon>Bacteria</taxon>
        <taxon>Pseudomonadati</taxon>
        <taxon>Pseudomonadota</taxon>
        <taxon>Betaproteobacteria</taxon>
        <taxon>Nitrosomonadales</taxon>
        <taxon>Thiobacillaceae</taxon>
        <taxon>Thiobacillus</taxon>
    </lineage>
</organism>
<evidence type="ECO:0000256" key="5">
    <source>
        <dbReference type="ARBA" id="ARBA00022801"/>
    </source>
</evidence>
<comment type="subcellular location">
    <subcellularLocation>
        <location evidence="1">Cell membrane</location>
        <topology evidence="1">Multi-pass membrane protein</topology>
    </subcellularLocation>
</comment>
<dbReference type="Proteomes" id="UP000064243">
    <property type="component" value="Unassembled WGS sequence"/>
</dbReference>
<evidence type="ECO:0000256" key="1">
    <source>
        <dbReference type="ARBA" id="ARBA00004651"/>
    </source>
</evidence>
<evidence type="ECO:0000313" key="9">
    <source>
        <dbReference type="EMBL" id="KVW94770.1"/>
    </source>
</evidence>
<dbReference type="GO" id="GO:0008233">
    <property type="term" value="F:peptidase activity"/>
    <property type="evidence" value="ECO:0007669"/>
    <property type="project" value="UniProtKB-KW"/>
</dbReference>
<gene>
    <name evidence="9" type="ORF">ABW22_11495</name>
</gene>
<keyword evidence="7 8" id="KW-0472">Membrane</keyword>
<dbReference type="InterPro" id="IPR017544">
    <property type="entry name" value="Exosortase-2"/>
</dbReference>
<evidence type="ECO:0000256" key="8">
    <source>
        <dbReference type="SAM" id="Phobius"/>
    </source>
</evidence>
<keyword evidence="6 8" id="KW-1133">Transmembrane helix</keyword>
<protein>
    <submittedName>
        <fullName evidence="9">Exosortase</fullName>
    </submittedName>
</protein>
<feature type="transmembrane region" description="Helical" evidence="8">
    <location>
        <begin position="131"/>
        <end position="150"/>
    </location>
</feature>
<dbReference type="InterPro" id="IPR026392">
    <property type="entry name" value="Exo/Archaeosortase_dom"/>
</dbReference>
<dbReference type="OrthoDB" id="597443at2"/>
<feature type="transmembrane region" description="Helical" evidence="8">
    <location>
        <begin position="20"/>
        <end position="43"/>
    </location>
</feature>
<keyword evidence="5" id="KW-0378">Hydrolase</keyword>
<keyword evidence="10" id="KW-1185">Reference proteome</keyword>
<evidence type="ECO:0000256" key="2">
    <source>
        <dbReference type="ARBA" id="ARBA00022475"/>
    </source>
</evidence>
<reference evidence="9 10" key="1">
    <citation type="journal article" date="2015" name="Appl. Environ. Microbiol.">
        <title>Aerobic and Anaerobic Thiosulfate Oxidation by a Cold-Adapted, Subglacial Chemoautotroph.</title>
        <authorList>
            <person name="Harrold Z.R."/>
            <person name="Skidmore M.L."/>
            <person name="Hamilton T.L."/>
            <person name="Desch L."/>
            <person name="Amada K."/>
            <person name="van Gelder W."/>
            <person name="Glover K."/>
            <person name="Roden E.E."/>
            <person name="Boyd E.S."/>
        </authorList>
    </citation>
    <scope>NUCLEOTIDE SEQUENCE [LARGE SCALE GENOMIC DNA]</scope>
    <source>
        <strain evidence="9 10">RG</strain>
    </source>
</reference>
<feature type="transmembrane region" description="Helical" evidence="8">
    <location>
        <begin position="188"/>
        <end position="213"/>
    </location>
</feature>
<dbReference type="Pfam" id="PF09721">
    <property type="entry name" value="Exosortase_EpsH"/>
    <property type="match status" value="1"/>
</dbReference>
<dbReference type="NCBIfam" id="TIGR03113">
    <property type="entry name" value="exosort_XrtB"/>
    <property type="match status" value="1"/>
</dbReference>
<dbReference type="InterPro" id="IPR019127">
    <property type="entry name" value="Exosortase"/>
</dbReference>
<evidence type="ECO:0000313" key="10">
    <source>
        <dbReference type="Proteomes" id="UP000064243"/>
    </source>
</evidence>
<feature type="transmembrane region" description="Helical" evidence="8">
    <location>
        <begin position="49"/>
        <end position="68"/>
    </location>
</feature>
<keyword evidence="3" id="KW-0645">Protease</keyword>
<evidence type="ECO:0000256" key="6">
    <source>
        <dbReference type="ARBA" id="ARBA00022989"/>
    </source>
</evidence>
<dbReference type="NCBIfam" id="TIGR04178">
    <property type="entry name" value="exo_archaeo"/>
    <property type="match status" value="1"/>
</dbReference>
<evidence type="ECO:0000256" key="3">
    <source>
        <dbReference type="ARBA" id="ARBA00022670"/>
    </source>
</evidence>
<name>A0A106BLN5_THIDE</name>
<dbReference type="GO" id="GO:0005886">
    <property type="term" value="C:plasma membrane"/>
    <property type="evidence" value="ECO:0007669"/>
    <property type="project" value="UniProtKB-SubCell"/>
</dbReference>